<dbReference type="AlphaFoldDB" id="A0A1X7RS31"/>
<dbReference type="InterPro" id="IPR046497">
    <property type="entry name" value="DUF6590"/>
</dbReference>
<evidence type="ECO:0000313" key="4">
    <source>
        <dbReference type="Proteomes" id="UP000215127"/>
    </source>
</evidence>
<reference evidence="3 4" key="1">
    <citation type="submission" date="2016-06" db="EMBL/GenBank/DDBJ databases">
        <authorList>
            <person name="Kjaerup R.B."/>
            <person name="Dalgaard T.S."/>
            <person name="Juul-Madsen H.R."/>
        </authorList>
    </citation>
    <scope>NUCLEOTIDE SEQUENCE [LARGE SCALE GENOMIC DNA]</scope>
</reference>
<accession>A0A1X7RS31</accession>
<proteinExistence type="predicted"/>
<organism evidence="3 4">
    <name type="scientific">Zymoseptoria tritici (strain ST99CH_3D7)</name>
    <dbReference type="NCBI Taxonomy" id="1276538"/>
    <lineage>
        <taxon>Eukaryota</taxon>
        <taxon>Fungi</taxon>
        <taxon>Dikarya</taxon>
        <taxon>Ascomycota</taxon>
        <taxon>Pezizomycotina</taxon>
        <taxon>Dothideomycetes</taxon>
        <taxon>Dothideomycetidae</taxon>
        <taxon>Mycosphaerellales</taxon>
        <taxon>Mycosphaerellaceae</taxon>
        <taxon>Zymoseptoria</taxon>
    </lineage>
</organism>
<dbReference type="Pfam" id="PF20233">
    <property type="entry name" value="DUF6590"/>
    <property type="match status" value="1"/>
</dbReference>
<feature type="domain" description="DUF6590" evidence="2">
    <location>
        <begin position="127"/>
        <end position="270"/>
    </location>
</feature>
<sequence length="290" mass="31863">MTTPTTPKASGFSGTAGAAGTTGAQSPWKTVARPNVAPPDMRKSVLKAMPSHVGGLSMVSQMRGLSVNNSLLHPGAANPNVHNPSLGPLPPTGTQWGGTAVQTDMTTDTYFKPVKTPECVRTKRTVRDFKSGEVLALPFHVANMNPKLVPNHPRLQITCEGPAFSKRRMFIVLWINQIDMFCLPLYSFEGKGLAAKKDYLKADYVCLANKEAGRSFKNVGLYKPVVFESYDRKPLTDETTVHLTGGVTVDPREHITYVGRLTKDSHAHLLQLWQDRVDIAQDKAWVPTRR</sequence>
<keyword evidence="4" id="KW-1185">Reference proteome</keyword>
<feature type="region of interest" description="Disordered" evidence="1">
    <location>
        <begin position="1"/>
        <end position="38"/>
    </location>
</feature>
<gene>
    <name evidence="3" type="ORF">ZT3D7_G5358</name>
</gene>
<evidence type="ECO:0000313" key="3">
    <source>
        <dbReference type="EMBL" id="SMQ50205.1"/>
    </source>
</evidence>
<dbReference type="Proteomes" id="UP000215127">
    <property type="component" value="Chromosome 4"/>
</dbReference>
<evidence type="ECO:0000256" key="1">
    <source>
        <dbReference type="SAM" id="MobiDB-lite"/>
    </source>
</evidence>
<dbReference type="EMBL" id="LT853695">
    <property type="protein sequence ID" value="SMQ50205.1"/>
    <property type="molecule type" value="Genomic_DNA"/>
</dbReference>
<protein>
    <recommendedName>
        <fullName evidence="2">DUF6590 domain-containing protein</fullName>
    </recommendedName>
</protein>
<feature type="compositionally biased region" description="Low complexity" evidence="1">
    <location>
        <begin position="9"/>
        <end position="26"/>
    </location>
</feature>
<name>A0A1X7RS31_ZYMT9</name>
<evidence type="ECO:0000259" key="2">
    <source>
        <dbReference type="Pfam" id="PF20233"/>
    </source>
</evidence>